<evidence type="ECO:0000256" key="2">
    <source>
        <dbReference type="ARBA" id="ARBA00022801"/>
    </source>
</evidence>
<dbReference type="Pfam" id="PF10503">
    <property type="entry name" value="Esterase_PHB"/>
    <property type="match status" value="1"/>
</dbReference>
<dbReference type="PANTHER" id="PTHR43037:SF1">
    <property type="entry name" value="BLL1128 PROTEIN"/>
    <property type="match status" value="1"/>
</dbReference>
<keyword evidence="8" id="KW-1185">Reference proteome</keyword>
<name>A0A437PFC0_9ACTN</name>
<feature type="chain" id="PRO_5019100868" evidence="5">
    <location>
        <begin position="21"/>
        <end position="468"/>
    </location>
</feature>
<proteinExistence type="predicted"/>
<dbReference type="SMART" id="SM00060">
    <property type="entry name" value="FN3"/>
    <property type="match status" value="1"/>
</dbReference>
<comment type="caution">
    <text evidence="7">The sequence shown here is derived from an EMBL/GenBank/DDBJ whole genome shotgun (WGS) entry which is preliminary data.</text>
</comment>
<evidence type="ECO:0000256" key="3">
    <source>
        <dbReference type="ARBA" id="ARBA00023295"/>
    </source>
</evidence>
<dbReference type="PANTHER" id="PTHR43037">
    <property type="entry name" value="UNNAMED PRODUCT-RELATED"/>
    <property type="match status" value="1"/>
</dbReference>
<keyword evidence="4" id="KW-0624">Polysaccharide degradation</keyword>
<gene>
    <name evidence="7" type="ORF">EOT10_26360</name>
</gene>
<dbReference type="PROSITE" id="PS50853">
    <property type="entry name" value="FN3"/>
    <property type="match status" value="1"/>
</dbReference>
<dbReference type="NCBIfam" id="TIGR01840">
    <property type="entry name" value="esterase_phb"/>
    <property type="match status" value="1"/>
</dbReference>
<feature type="domain" description="Fibronectin type-III" evidence="6">
    <location>
        <begin position="324"/>
        <end position="406"/>
    </location>
</feature>
<dbReference type="OrthoDB" id="9767239at2"/>
<evidence type="ECO:0000259" key="6">
    <source>
        <dbReference type="PROSITE" id="PS50853"/>
    </source>
</evidence>
<dbReference type="InterPro" id="IPR029058">
    <property type="entry name" value="AB_hydrolase_fold"/>
</dbReference>
<dbReference type="GO" id="GO:0000272">
    <property type="term" value="P:polysaccharide catabolic process"/>
    <property type="evidence" value="ECO:0007669"/>
    <property type="project" value="UniProtKB-KW"/>
</dbReference>
<protein>
    <submittedName>
        <fullName evidence="7">PHB depolymerase family esterase</fullName>
    </submittedName>
</protein>
<dbReference type="InterPro" id="IPR050955">
    <property type="entry name" value="Plant_Biomass_Hydrol_Est"/>
</dbReference>
<keyword evidence="1 5" id="KW-0732">Signal</keyword>
<dbReference type="Gene3D" id="2.60.40.10">
    <property type="entry name" value="Immunoglobulins"/>
    <property type="match status" value="1"/>
</dbReference>
<dbReference type="GO" id="GO:0016798">
    <property type="term" value="F:hydrolase activity, acting on glycosyl bonds"/>
    <property type="evidence" value="ECO:0007669"/>
    <property type="project" value="UniProtKB-KW"/>
</dbReference>
<accession>A0A437PFC0</accession>
<evidence type="ECO:0000256" key="1">
    <source>
        <dbReference type="ARBA" id="ARBA00022729"/>
    </source>
</evidence>
<dbReference type="Gene3D" id="3.40.50.1820">
    <property type="entry name" value="alpha/beta hydrolase"/>
    <property type="match status" value="1"/>
</dbReference>
<sequence>MVLSAVALILGLLSPAPAQAASLQEVTSFGSNPGSLQMFRYVPDGLPSGRPLVVAMHGCTQSASAFDDETGWTKWADAWGFALVLPQQKSANNANSCFNWFQSSDFSRGQGEALSIKQMVDKTAADYGTDPSRVYVTGLSAGGAMTAVMAASYPDVFSGAAVAAGLPFDCARSTTEALSCMNPGSNLTAQQWGDKVRAADPGYSGPYPTVAVWQGSQDTTVAPMNMTELVEQWTNVHGTDTTADVSDTVQGFPHKVYQDASGRAVVESYSITGMSHGQPVDPGTGATQCGTASQYLPDMNICASYWIGHSWGLDATDGGGSLPAPTGLTVTATTDTSASLSWNAVDGAASYRVYRGGTQVGSPSSTSFTDTGLAPGTTYSYTVAAVDGSGAVGASSTGAQATTTGATHHCYTDNNYNQVAAGRAHQSLGYVYANGSNQNMGLYNVYVTHTLEETSPGSFVIADSGCPS</sequence>
<organism evidence="7 8">
    <name type="scientific">Streptomyces antnestii</name>
    <dbReference type="NCBI Taxonomy" id="2494256"/>
    <lineage>
        <taxon>Bacteria</taxon>
        <taxon>Bacillati</taxon>
        <taxon>Actinomycetota</taxon>
        <taxon>Actinomycetes</taxon>
        <taxon>Kitasatosporales</taxon>
        <taxon>Streptomycetaceae</taxon>
        <taxon>Streptomyces</taxon>
    </lineage>
</organism>
<dbReference type="InterPro" id="IPR013783">
    <property type="entry name" value="Ig-like_fold"/>
</dbReference>
<dbReference type="Proteomes" id="UP000283128">
    <property type="component" value="Unassembled WGS sequence"/>
</dbReference>
<dbReference type="InterPro" id="IPR010126">
    <property type="entry name" value="Esterase_phb"/>
</dbReference>
<evidence type="ECO:0000256" key="4">
    <source>
        <dbReference type="ARBA" id="ARBA00023326"/>
    </source>
</evidence>
<dbReference type="InterPro" id="IPR003961">
    <property type="entry name" value="FN3_dom"/>
</dbReference>
<dbReference type="EMBL" id="RZYA01000014">
    <property type="protein sequence ID" value="RVU20976.1"/>
    <property type="molecule type" value="Genomic_DNA"/>
</dbReference>
<dbReference type="SUPFAM" id="SSF53474">
    <property type="entry name" value="alpha/beta-Hydrolases"/>
    <property type="match status" value="2"/>
</dbReference>
<keyword evidence="2" id="KW-0378">Hydrolase</keyword>
<dbReference type="InterPro" id="IPR036116">
    <property type="entry name" value="FN3_sf"/>
</dbReference>
<dbReference type="Pfam" id="PF00041">
    <property type="entry name" value="fn3"/>
    <property type="match status" value="1"/>
</dbReference>
<evidence type="ECO:0000256" key="5">
    <source>
        <dbReference type="SAM" id="SignalP"/>
    </source>
</evidence>
<dbReference type="SUPFAM" id="SSF49265">
    <property type="entry name" value="Fibronectin type III"/>
    <property type="match status" value="1"/>
</dbReference>
<evidence type="ECO:0000313" key="8">
    <source>
        <dbReference type="Proteomes" id="UP000283128"/>
    </source>
</evidence>
<reference evidence="7 8" key="1">
    <citation type="submission" date="2019-01" db="EMBL/GenBank/DDBJ databases">
        <title>Genome sequences of Streptomyces and Rhizobium isolates collected from root and soil.</title>
        <authorList>
            <person name="Chhettri S."/>
            <person name="Sevigny J.L."/>
            <person name="Sen A."/>
            <person name="Ennis N."/>
            <person name="Tisa L."/>
        </authorList>
    </citation>
    <scope>NUCLEOTIDE SEQUENCE [LARGE SCALE GENOMIC DNA]</scope>
    <source>
        <strain evidence="7 8">San01</strain>
    </source>
</reference>
<dbReference type="CDD" id="cd00063">
    <property type="entry name" value="FN3"/>
    <property type="match status" value="1"/>
</dbReference>
<evidence type="ECO:0000313" key="7">
    <source>
        <dbReference type="EMBL" id="RVU20976.1"/>
    </source>
</evidence>
<keyword evidence="3" id="KW-0326">Glycosidase</keyword>
<dbReference type="AlphaFoldDB" id="A0A437PFC0"/>
<keyword evidence="4" id="KW-0119">Carbohydrate metabolism</keyword>
<feature type="signal peptide" evidence="5">
    <location>
        <begin position="1"/>
        <end position="20"/>
    </location>
</feature>
<dbReference type="GO" id="GO:0005576">
    <property type="term" value="C:extracellular region"/>
    <property type="evidence" value="ECO:0007669"/>
    <property type="project" value="InterPro"/>
</dbReference>